<dbReference type="Pfam" id="PF04548">
    <property type="entry name" value="AIG1"/>
    <property type="match status" value="1"/>
</dbReference>
<dbReference type="FunFam" id="3.40.50.300:FF:000366">
    <property type="entry name" value="GTPase, IMAP family member 2"/>
    <property type="match status" value="1"/>
</dbReference>
<keyword evidence="6" id="KW-1185">Reference proteome</keyword>
<evidence type="ECO:0000313" key="5">
    <source>
        <dbReference type="EMBL" id="KAK6183256.1"/>
    </source>
</evidence>
<evidence type="ECO:0000256" key="1">
    <source>
        <dbReference type="ARBA" id="ARBA00008535"/>
    </source>
</evidence>
<gene>
    <name evidence="5" type="ORF">SNE40_010767</name>
</gene>
<proteinExistence type="inferred from homology"/>
<keyword evidence="3" id="KW-0342">GTP-binding</keyword>
<dbReference type="InterPro" id="IPR045058">
    <property type="entry name" value="GIMA/IAN/Toc"/>
</dbReference>
<evidence type="ECO:0000259" key="4">
    <source>
        <dbReference type="PROSITE" id="PS51720"/>
    </source>
</evidence>
<evidence type="ECO:0000313" key="6">
    <source>
        <dbReference type="Proteomes" id="UP001347796"/>
    </source>
</evidence>
<dbReference type="InterPro" id="IPR027417">
    <property type="entry name" value="P-loop_NTPase"/>
</dbReference>
<comment type="similarity">
    <text evidence="1">Belongs to the TRAFAC class TrmE-Era-EngA-EngB-Septin-like GTPase superfamily. AIG1/Toc34/Toc159-like paraseptin GTPase family. IAN subfamily.</text>
</comment>
<evidence type="ECO:0000256" key="2">
    <source>
        <dbReference type="ARBA" id="ARBA00022741"/>
    </source>
</evidence>
<accession>A0AAN8JSN1</accession>
<keyword evidence="2" id="KW-0547">Nucleotide-binding</keyword>
<dbReference type="AlphaFoldDB" id="A0AAN8JSN1"/>
<protein>
    <recommendedName>
        <fullName evidence="4">AIG1-type G domain-containing protein</fullName>
    </recommendedName>
</protein>
<dbReference type="PANTHER" id="PTHR10903:SF184">
    <property type="entry name" value="GTP-BINDING PROTEIN A"/>
    <property type="match status" value="1"/>
</dbReference>
<reference evidence="5 6" key="1">
    <citation type="submission" date="2024-01" db="EMBL/GenBank/DDBJ databases">
        <title>The genome of the rayed Mediterranean limpet Patella caerulea (Linnaeus, 1758).</title>
        <authorList>
            <person name="Anh-Thu Weber A."/>
            <person name="Halstead-Nussloch G."/>
        </authorList>
    </citation>
    <scope>NUCLEOTIDE SEQUENCE [LARGE SCALE GENOMIC DNA]</scope>
    <source>
        <strain evidence="5">AATW-2023a</strain>
        <tissue evidence="5">Whole specimen</tissue>
    </source>
</reference>
<dbReference type="Proteomes" id="UP001347796">
    <property type="component" value="Unassembled WGS sequence"/>
</dbReference>
<dbReference type="SUPFAM" id="SSF52540">
    <property type="entry name" value="P-loop containing nucleoside triphosphate hydrolases"/>
    <property type="match status" value="1"/>
</dbReference>
<evidence type="ECO:0000256" key="3">
    <source>
        <dbReference type="ARBA" id="ARBA00023134"/>
    </source>
</evidence>
<dbReference type="PROSITE" id="PS51720">
    <property type="entry name" value="G_AIG1"/>
    <property type="match status" value="1"/>
</dbReference>
<comment type="caution">
    <text evidence="5">The sequence shown here is derived from an EMBL/GenBank/DDBJ whole genome shotgun (WGS) entry which is preliminary data.</text>
</comment>
<dbReference type="InterPro" id="IPR006703">
    <property type="entry name" value="G_AIG1"/>
</dbReference>
<feature type="domain" description="AIG1-type G" evidence="4">
    <location>
        <begin position="8"/>
        <end position="207"/>
    </location>
</feature>
<sequence>MPGNKGNKEQVRIVIIGKTGSGKSSLANVLLGRNRFKSDFSGSSVTTTTEADEGYCKDSAVMVVDTPGFFDTNVDDEVTKREIIRCLALSGKGPSVFLYCIEIGRFTEEDAETFRRAKRMFGDSVRNYMWIVFTNKDKLDKARKTEKEYIQSAASALKKVLEEVWERHIFINSRSGNLEPALNSLSTLINGLNTTSPYTPEKYKKGIGILKRVVEVGQKYKVAYTQWKGKRADIIQVFSQLETDQKSMVKDVRVSKVADSVARIARSTMAVVGLVVAPVTFGTSLAGRAGGVTGGGATLTDVLITKKRKKQIDTLLKEDRVLLDKLDNLTTSFKDALSEAFLYNEIECIIKYILGKSINRSNNKLFEQEVNKGLIKVWEYFLIFLNAENKCPEQDEMDTEHDAGVQLLNPVPGHDTSPRSPNYFVCGFKHTVSVFAVDTDGRTYIITPIIGTAIRLATTAKRAIADLNTIIQGFRDIHSNKEHHLGKVIRDLREHLKMNMESYDKDRYVLNIFVDEVRKFIDPEK</sequence>
<dbReference type="PANTHER" id="PTHR10903">
    <property type="entry name" value="GTPASE, IMAP FAMILY MEMBER-RELATED"/>
    <property type="match status" value="1"/>
</dbReference>
<organism evidence="5 6">
    <name type="scientific">Patella caerulea</name>
    <name type="common">Rayed Mediterranean limpet</name>
    <dbReference type="NCBI Taxonomy" id="87958"/>
    <lineage>
        <taxon>Eukaryota</taxon>
        <taxon>Metazoa</taxon>
        <taxon>Spiralia</taxon>
        <taxon>Lophotrochozoa</taxon>
        <taxon>Mollusca</taxon>
        <taxon>Gastropoda</taxon>
        <taxon>Patellogastropoda</taxon>
        <taxon>Patelloidea</taxon>
        <taxon>Patellidae</taxon>
        <taxon>Patella</taxon>
    </lineage>
</organism>
<name>A0AAN8JSN1_PATCE</name>
<dbReference type="EMBL" id="JAZGQO010000007">
    <property type="protein sequence ID" value="KAK6183256.1"/>
    <property type="molecule type" value="Genomic_DNA"/>
</dbReference>
<dbReference type="GO" id="GO:0005525">
    <property type="term" value="F:GTP binding"/>
    <property type="evidence" value="ECO:0007669"/>
    <property type="project" value="UniProtKB-KW"/>
</dbReference>
<dbReference type="Gene3D" id="3.40.50.300">
    <property type="entry name" value="P-loop containing nucleotide triphosphate hydrolases"/>
    <property type="match status" value="1"/>
</dbReference>